<dbReference type="Gene3D" id="3.90.550.10">
    <property type="entry name" value="Spore Coat Polysaccharide Biosynthesis Protein SpsA, Chain A"/>
    <property type="match status" value="1"/>
</dbReference>
<feature type="domain" description="Glycosyltransferase 2-like" evidence="1">
    <location>
        <begin position="8"/>
        <end position="134"/>
    </location>
</feature>
<dbReference type="PANTHER" id="PTHR22916:SF3">
    <property type="entry name" value="UDP-GLCNAC:BETAGAL BETA-1,3-N-ACETYLGLUCOSAMINYLTRANSFERASE-LIKE PROTEIN 1"/>
    <property type="match status" value="1"/>
</dbReference>
<dbReference type="PANTHER" id="PTHR22916">
    <property type="entry name" value="GLYCOSYLTRANSFERASE"/>
    <property type="match status" value="1"/>
</dbReference>
<protein>
    <recommendedName>
        <fullName evidence="1">Glycosyltransferase 2-like domain-containing protein</fullName>
    </recommendedName>
</protein>
<comment type="caution">
    <text evidence="2">The sequence shown here is derived from an EMBL/GenBank/DDBJ whole genome shotgun (WGS) entry which is preliminary data.</text>
</comment>
<dbReference type="InterPro" id="IPR001173">
    <property type="entry name" value="Glyco_trans_2-like"/>
</dbReference>
<feature type="non-terminal residue" evidence="2">
    <location>
        <position position="269"/>
    </location>
</feature>
<gene>
    <name evidence="2" type="ORF">S12H4_20329</name>
</gene>
<reference evidence="2" key="1">
    <citation type="journal article" date="2014" name="Front. Microbiol.">
        <title>High frequency of phylogenetically diverse reductive dehalogenase-homologous genes in deep subseafloor sedimentary metagenomes.</title>
        <authorList>
            <person name="Kawai M."/>
            <person name="Futagami T."/>
            <person name="Toyoda A."/>
            <person name="Takaki Y."/>
            <person name="Nishi S."/>
            <person name="Hori S."/>
            <person name="Arai W."/>
            <person name="Tsubouchi T."/>
            <person name="Morono Y."/>
            <person name="Uchiyama I."/>
            <person name="Ito T."/>
            <person name="Fujiyama A."/>
            <person name="Inagaki F."/>
            <person name="Takami H."/>
        </authorList>
    </citation>
    <scope>NUCLEOTIDE SEQUENCE</scope>
    <source>
        <strain evidence="2">Expedition CK06-06</strain>
    </source>
</reference>
<dbReference type="InterPro" id="IPR029044">
    <property type="entry name" value="Nucleotide-diphossugar_trans"/>
</dbReference>
<dbReference type="AlphaFoldDB" id="X1T3M5"/>
<accession>X1T3M5</accession>
<dbReference type="Pfam" id="PF00535">
    <property type="entry name" value="Glycos_transf_2"/>
    <property type="match status" value="1"/>
</dbReference>
<evidence type="ECO:0000313" key="2">
    <source>
        <dbReference type="EMBL" id="GAI74629.1"/>
    </source>
</evidence>
<organism evidence="2">
    <name type="scientific">marine sediment metagenome</name>
    <dbReference type="NCBI Taxonomy" id="412755"/>
    <lineage>
        <taxon>unclassified sequences</taxon>
        <taxon>metagenomes</taxon>
        <taxon>ecological metagenomes</taxon>
    </lineage>
</organism>
<dbReference type="GO" id="GO:0016758">
    <property type="term" value="F:hexosyltransferase activity"/>
    <property type="evidence" value="ECO:0007669"/>
    <property type="project" value="UniProtKB-ARBA"/>
</dbReference>
<sequence length="269" mass="32327">MRELPFVTVFTPNYNKSKYLPETIESVLHQTYENFEYIIIDDCSTDDSWDIISNYASKDERIKAYRNNENLKIVKTRNKGFQFSSKEAKYFAILDSDDVSTLERLEKQVNFLEENPRYGLIGSDLIVIDEESKEIGYRKYASSDLDIRKVITRLNPIAQSSVLIRKEAIQEVGFYDEKWNVCQDYDYWLRIGINWKLKNFDKTLIKYRLSRTQVKITNLKETIQNTYLIQKKAIKEYHYDDSIYNKFYRLILRLSFSYPKFAYFIYRRM</sequence>
<dbReference type="SUPFAM" id="SSF53448">
    <property type="entry name" value="Nucleotide-diphospho-sugar transferases"/>
    <property type="match status" value="1"/>
</dbReference>
<name>X1T3M5_9ZZZZ</name>
<proteinExistence type="predicted"/>
<dbReference type="EMBL" id="BARW01010292">
    <property type="protein sequence ID" value="GAI74629.1"/>
    <property type="molecule type" value="Genomic_DNA"/>
</dbReference>
<evidence type="ECO:0000259" key="1">
    <source>
        <dbReference type="Pfam" id="PF00535"/>
    </source>
</evidence>